<dbReference type="Proteomes" id="UP001056120">
    <property type="component" value="Linkage Group LG26"/>
</dbReference>
<keyword evidence="2" id="KW-1185">Reference proteome</keyword>
<name>A0ACB8ZB86_9ASTR</name>
<sequence length="1183" mass="128420">MKPNRKLKKPQTSCSKFDLEEIIGLTVTNANGLASSGSDSKFAYTAGCVVVLYDVDLGTQLHLRVSNRLPKPLSCVAVSQDGGYIAAGESGRQPAIIVWSSATLASISELKGHRYGVACTAFSPDGKHLVSVGTPQDGHLCLWDWRSGTLLKKLKTCSPFSDVASVSFSADAKFILTAGKKHIKIWTVGLPTKSRAKTEAVSLTMHGKHVNLGHHKGCTFTDIASPFKINGNVVDEKGGDFVLVYALTCSGRWFALLLSWIQSLPVVCAYLNYFPLLLTGILCVLHDGLTITQSVNLMVEKGYALSTSQEFIACACNNGIVKLYTVVVVYRDQSLYVWNIHGKFQATKCCVLVSHSGCIWDIKNLSCENMHDPSLACVARGCTGGVSFATCSADGTIRLWDLALQSVSTQIGAGTFERESVIPGVITKGYRSMAVSSDGKHLAAGDSDGNLHIFNLQTSDYTCIQDVHEGEVLSLNFSMPVEKRINSVEDLESYYSLVSSGCDKMIHLFDVNRNFYPIASIDDHSAAVSLVKLTGNGRKIISCGSDGSLIFHDVAGSNKDYIISHPHQQKASYGTVYDIAIIPTTETAVTDKKINILDIAAGQVVRSFKQGGDFGDPIKVCVDPSCSYVVCSYSDRSICMYDIASGEMVARATGHGETINGIIFLPDCKHLVSVGSDGCIFVWKVPVLLTSRMLQQRIKANSCPLSPNIISQCTAADRIKFYEENYLRSRSIGAAVLGEGKCPQETPTFRFSVSRLPQWAKSKVTSPFVIPMDPIPSEVVRLEGRSPSKSSSVGNAPVNLSLHTPSNHNQRLSRNSSDPSYSKDSTTHGACRSFALDKRWFTIHTVCLDLFNSPETLPLEEPKIKFINHSPMNPSVAKFSLNPTSDDSNHDIGQAACINVNNDLNESGCLSHQHRLNNARALGEELSTSVNQVAADNCIQNSGDNSAISKPKLEAPKSSARKSYSARFIVRRDLARGQTLVLDSPVFDLSQTTYRTKETSLTNIADSLVTKQEDSERGISNQQGTVISNSLPQNFLSPSHIASQNNSNSSSSKSTEVKTINIKDQQGCDMIRNEKTNIFDTCKEALRTLEASSKTALEVFSKLRDTTSTHKNNAEASEAQFYAEAAEMLPSIAKNVHEIAKFASSCGVDKVDIPGFEPLLGKFAESLSQRVIELVKESCTSSS</sequence>
<reference evidence="1 2" key="2">
    <citation type="journal article" date="2022" name="Mol. Ecol. Resour.">
        <title>The genomes of chicory, endive, great burdock and yacon provide insights into Asteraceae paleo-polyploidization history and plant inulin production.</title>
        <authorList>
            <person name="Fan W."/>
            <person name="Wang S."/>
            <person name="Wang H."/>
            <person name="Wang A."/>
            <person name="Jiang F."/>
            <person name="Liu H."/>
            <person name="Zhao H."/>
            <person name="Xu D."/>
            <person name="Zhang Y."/>
        </authorList>
    </citation>
    <scope>NUCLEOTIDE SEQUENCE [LARGE SCALE GENOMIC DNA]</scope>
    <source>
        <strain evidence="2">cv. Yunnan</strain>
        <tissue evidence="1">Leaves</tissue>
    </source>
</reference>
<comment type="caution">
    <text evidence="1">The sequence shown here is derived from an EMBL/GenBank/DDBJ whole genome shotgun (WGS) entry which is preliminary data.</text>
</comment>
<accession>A0ACB8ZB86</accession>
<gene>
    <name evidence="1" type="ORF">L1987_77849</name>
</gene>
<protein>
    <submittedName>
        <fullName evidence="1">Uncharacterized protein</fullName>
    </submittedName>
</protein>
<proteinExistence type="predicted"/>
<reference evidence="2" key="1">
    <citation type="journal article" date="2022" name="Mol. Ecol. Resour.">
        <title>The genomes of chicory, endive, great burdock and yacon provide insights into Asteraceae palaeo-polyploidization history and plant inulin production.</title>
        <authorList>
            <person name="Fan W."/>
            <person name="Wang S."/>
            <person name="Wang H."/>
            <person name="Wang A."/>
            <person name="Jiang F."/>
            <person name="Liu H."/>
            <person name="Zhao H."/>
            <person name="Xu D."/>
            <person name="Zhang Y."/>
        </authorList>
    </citation>
    <scope>NUCLEOTIDE SEQUENCE [LARGE SCALE GENOMIC DNA]</scope>
    <source>
        <strain evidence="2">cv. Yunnan</strain>
    </source>
</reference>
<organism evidence="1 2">
    <name type="scientific">Smallanthus sonchifolius</name>
    <dbReference type="NCBI Taxonomy" id="185202"/>
    <lineage>
        <taxon>Eukaryota</taxon>
        <taxon>Viridiplantae</taxon>
        <taxon>Streptophyta</taxon>
        <taxon>Embryophyta</taxon>
        <taxon>Tracheophyta</taxon>
        <taxon>Spermatophyta</taxon>
        <taxon>Magnoliopsida</taxon>
        <taxon>eudicotyledons</taxon>
        <taxon>Gunneridae</taxon>
        <taxon>Pentapetalae</taxon>
        <taxon>asterids</taxon>
        <taxon>campanulids</taxon>
        <taxon>Asterales</taxon>
        <taxon>Asteraceae</taxon>
        <taxon>Asteroideae</taxon>
        <taxon>Heliantheae alliance</taxon>
        <taxon>Millerieae</taxon>
        <taxon>Smallanthus</taxon>
    </lineage>
</organism>
<evidence type="ECO:0000313" key="1">
    <source>
        <dbReference type="EMBL" id="KAI3694868.1"/>
    </source>
</evidence>
<evidence type="ECO:0000313" key="2">
    <source>
        <dbReference type="Proteomes" id="UP001056120"/>
    </source>
</evidence>
<dbReference type="EMBL" id="CM042043">
    <property type="protein sequence ID" value="KAI3694868.1"/>
    <property type="molecule type" value="Genomic_DNA"/>
</dbReference>